<evidence type="ECO:0000259" key="9">
    <source>
        <dbReference type="Pfam" id="PF12265"/>
    </source>
</evidence>
<dbReference type="InterPro" id="IPR050459">
    <property type="entry name" value="WD_repeat_RBAP46/RBAP48/MSI1"/>
</dbReference>
<accession>A0A8C9GV81</accession>
<evidence type="ECO:0000256" key="5">
    <source>
        <dbReference type="ARBA" id="ARBA00022853"/>
    </source>
</evidence>
<sequence length="540" mass="61829">MTDILNDKNKSYNISTSQSSGNTNEKESNANPSVDLINERYIIWRRNAMFLYSSLLKAKLDWPALTVEFINTENTSKLKTNYYTNKILLGTHTSNQDYEYVYIGEVKTPLQSTKKDVLQFENYTGFISSKKKRKGQALPHFEVKAKLLHPGEVIRASHLPNNPFFIVTQTSNGSILLFDYTKHPSFPSDVSTCYPQMILKGHTVEGNGLCWNINKMYDDCSKSNINTTNDTTSNTKNSTSDNKKFEKKYLTQEKANSNNSYIEQDNENNATDNFQNVNPDKLLLASCDADGNICLWDINKGTKCNDVPRTYGINKTGKAADYNIKIYENTPTLSPLCTWSNKNNLKTSLNDIFFHPQFNNVLGVCDDNGNISFYDIRNKNFYTKPELNFRYRPEQVNTFSFDNFSEYIFTCGYSDGLIALWDIRYNQEPLLSLDYHTQSINRVKFCLIQSGIFGSCSDDGLACIWDISRNSSSYENFKKQEDDIYNSYKKVPKQLLFVHGGHIGSVYDIAWANSNTFLVATVGIDNSLQVWHMNEQFLFK</sequence>
<feature type="repeat" description="WD" evidence="7">
    <location>
        <begin position="499"/>
        <end position="540"/>
    </location>
</feature>
<dbReference type="InterPro" id="IPR015943">
    <property type="entry name" value="WD40/YVTN_repeat-like_dom_sf"/>
</dbReference>
<dbReference type="PROSITE" id="PS50082">
    <property type="entry name" value="WD_REPEATS_2"/>
    <property type="match status" value="1"/>
</dbReference>
<dbReference type="Proteomes" id="UP000694416">
    <property type="component" value="Unplaced"/>
</dbReference>
<dbReference type="AlphaFoldDB" id="A0A8C9GV81"/>
<evidence type="ECO:0000313" key="10">
    <source>
        <dbReference type="Ensembl" id="ENSPTEP00000009063.1"/>
    </source>
</evidence>
<comment type="similarity">
    <text evidence="1">Belongs to the WD repeat RBAP46/RBAP48/MSI1 family.</text>
</comment>
<keyword evidence="3" id="KW-0235">DNA replication</keyword>
<keyword evidence="2 7" id="KW-0853">WD repeat</keyword>
<dbReference type="SUPFAM" id="SSF50978">
    <property type="entry name" value="WD40 repeat-like"/>
    <property type="match status" value="1"/>
</dbReference>
<evidence type="ECO:0000313" key="11">
    <source>
        <dbReference type="Proteomes" id="UP000694416"/>
    </source>
</evidence>
<evidence type="ECO:0000256" key="2">
    <source>
        <dbReference type="ARBA" id="ARBA00022574"/>
    </source>
</evidence>
<feature type="region of interest" description="Disordered" evidence="8">
    <location>
        <begin position="1"/>
        <end position="31"/>
    </location>
</feature>
<feature type="region of interest" description="Disordered" evidence="8">
    <location>
        <begin position="224"/>
        <end position="244"/>
    </location>
</feature>
<reference evidence="10" key="1">
    <citation type="submission" date="2025-08" db="UniProtKB">
        <authorList>
            <consortium name="Ensembl"/>
        </authorList>
    </citation>
    <scope>IDENTIFICATION</scope>
</reference>
<evidence type="ECO:0000256" key="3">
    <source>
        <dbReference type="ARBA" id="ARBA00022705"/>
    </source>
</evidence>
<feature type="compositionally biased region" description="Low complexity" evidence="8">
    <location>
        <begin position="224"/>
        <end position="240"/>
    </location>
</feature>
<dbReference type="InterPro" id="IPR036322">
    <property type="entry name" value="WD40_repeat_dom_sf"/>
</dbReference>
<protein>
    <submittedName>
        <fullName evidence="10">Histone-binding protein RBBP7-like</fullName>
    </submittedName>
</protein>
<proteinExistence type="inferred from homology"/>
<keyword evidence="6" id="KW-0143">Chaperone</keyword>
<evidence type="ECO:0000256" key="6">
    <source>
        <dbReference type="ARBA" id="ARBA00023186"/>
    </source>
</evidence>
<dbReference type="GO" id="GO:0006260">
    <property type="term" value="P:DNA replication"/>
    <property type="evidence" value="ECO:0007669"/>
    <property type="project" value="UniProtKB-KW"/>
</dbReference>
<evidence type="ECO:0000256" key="7">
    <source>
        <dbReference type="PROSITE-ProRule" id="PRU00221"/>
    </source>
</evidence>
<feature type="compositionally biased region" description="Polar residues" evidence="8">
    <location>
        <begin position="11"/>
        <end position="23"/>
    </location>
</feature>
<evidence type="ECO:0000256" key="4">
    <source>
        <dbReference type="ARBA" id="ARBA00022737"/>
    </source>
</evidence>
<feature type="compositionally biased region" description="Basic and acidic residues" evidence="8">
    <location>
        <begin position="1"/>
        <end position="10"/>
    </location>
</feature>
<dbReference type="Pfam" id="PF00400">
    <property type="entry name" value="WD40"/>
    <property type="match status" value="4"/>
</dbReference>
<dbReference type="PROSITE" id="PS50294">
    <property type="entry name" value="WD_REPEATS_REGION"/>
    <property type="match status" value="1"/>
</dbReference>
<dbReference type="InterPro" id="IPR001680">
    <property type="entry name" value="WD40_rpt"/>
</dbReference>
<feature type="domain" description="Histone-binding protein RBBP4-like N-terminal" evidence="9">
    <location>
        <begin position="39"/>
        <end position="109"/>
    </location>
</feature>
<keyword evidence="4" id="KW-0677">Repeat</keyword>
<evidence type="ECO:0000256" key="8">
    <source>
        <dbReference type="SAM" id="MobiDB-lite"/>
    </source>
</evidence>
<keyword evidence="11" id="KW-1185">Reference proteome</keyword>
<name>A0A8C9GV81_9PRIM</name>
<dbReference type="Pfam" id="PF12265">
    <property type="entry name" value="CAF1C_H4-bd"/>
    <property type="match status" value="1"/>
</dbReference>
<dbReference type="Gene3D" id="2.130.10.10">
    <property type="entry name" value="YVTN repeat-like/Quinoprotein amine dehydrogenase"/>
    <property type="match status" value="2"/>
</dbReference>
<evidence type="ECO:0000256" key="1">
    <source>
        <dbReference type="ARBA" id="ARBA00009341"/>
    </source>
</evidence>
<dbReference type="GO" id="GO:0006325">
    <property type="term" value="P:chromatin organization"/>
    <property type="evidence" value="ECO:0007669"/>
    <property type="project" value="UniProtKB-KW"/>
</dbReference>
<dbReference type="Ensembl" id="ENSPTET00000013795.1">
    <property type="protein sequence ID" value="ENSPTEP00000009063.1"/>
    <property type="gene ID" value="ENSPTEG00000010290.1"/>
</dbReference>
<keyword evidence="5" id="KW-0156">Chromatin regulator</keyword>
<dbReference type="PANTHER" id="PTHR22850">
    <property type="entry name" value="WD40 REPEAT FAMILY"/>
    <property type="match status" value="1"/>
</dbReference>
<dbReference type="SMART" id="SM00320">
    <property type="entry name" value="WD40"/>
    <property type="match status" value="6"/>
</dbReference>
<organism evidence="10 11">
    <name type="scientific">Piliocolobus tephrosceles</name>
    <name type="common">Ugandan red Colobus</name>
    <dbReference type="NCBI Taxonomy" id="591936"/>
    <lineage>
        <taxon>Eukaryota</taxon>
        <taxon>Metazoa</taxon>
        <taxon>Chordata</taxon>
        <taxon>Craniata</taxon>
        <taxon>Vertebrata</taxon>
        <taxon>Euteleostomi</taxon>
        <taxon>Mammalia</taxon>
        <taxon>Eutheria</taxon>
        <taxon>Euarchontoglires</taxon>
        <taxon>Primates</taxon>
        <taxon>Haplorrhini</taxon>
        <taxon>Catarrhini</taxon>
        <taxon>Cercopithecidae</taxon>
        <taxon>Colobinae</taxon>
        <taxon>Piliocolobus</taxon>
    </lineage>
</organism>
<dbReference type="InterPro" id="IPR022052">
    <property type="entry name" value="Histone-bd_RBBP4-like_N"/>
</dbReference>
<reference evidence="10" key="2">
    <citation type="submission" date="2025-09" db="UniProtKB">
        <authorList>
            <consortium name="Ensembl"/>
        </authorList>
    </citation>
    <scope>IDENTIFICATION</scope>
</reference>